<accession>A0A319DW28</accession>
<sequence>MQKELQNRSPPTHTDLDTERLETIAHLRQQLDSAQEHLKKRDATLDQTLARQESAKDWKGQQLLEKTTEIEGLKAQASDNLLQVEKLQAELDRANQAYETLEQKITTLEFKNRPLEEKNSTLEADLTRAQSQVTAQENALKAMAADLPLETGGNTYSEILELIKDLGQPTTRRTPDPFSFSSSSSKDKYPLVDPETKQLQDEITKLQADLMEATTAKKTLEVQLTRSEEQATESQTLIHSIETENTRLTKRVDEFKSHLDKAQQELTQVKDERTRALETIARLNKELDTQQQQQHQHQHQHQHQQPSPPPTPPTLHQPDPSSSLDLQTELRTQRLAHAAELANLRASHAASHAASTRDFQTLLSASEQRESTLKAHLITHRDRHQSLRAKIESLESIIATKDEAAAAVDERIARSVEKREKEWQRRVDLLLKERERMSRALMWSWGEKELGGADDDDDNKENVDEKGRRKQAYKYKFAHAHGHHPQSQVSGRVTSSKRG</sequence>
<feature type="compositionally biased region" description="Polar residues" evidence="2">
    <location>
        <begin position="485"/>
        <end position="499"/>
    </location>
</feature>
<feature type="region of interest" description="Disordered" evidence="2">
    <location>
        <begin position="449"/>
        <end position="499"/>
    </location>
</feature>
<gene>
    <name evidence="3" type="ORF">BO71DRAFT_395348</name>
</gene>
<feature type="region of interest" description="Disordered" evidence="2">
    <location>
        <begin position="167"/>
        <end position="191"/>
    </location>
</feature>
<name>A0A319DW28_9EURO</name>
<feature type="region of interest" description="Disordered" evidence="2">
    <location>
        <begin position="287"/>
        <end position="324"/>
    </location>
</feature>
<protein>
    <submittedName>
        <fullName evidence="3">Uncharacterized protein</fullName>
    </submittedName>
</protein>
<evidence type="ECO:0000256" key="2">
    <source>
        <dbReference type="SAM" id="MobiDB-lite"/>
    </source>
</evidence>
<proteinExistence type="predicted"/>
<dbReference type="VEuPathDB" id="FungiDB:BO71DRAFT_395348"/>
<evidence type="ECO:0000313" key="3">
    <source>
        <dbReference type="EMBL" id="PYH98397.1"/>
    </source>
</evidence>
<dbReference type="Proteomes" id="UP000247810">
    <property type="component" value="Unassembled WGS sequence"/>
</dbReference>
<dbReference type="Gene3D" id="1.20.920.20">
    <property type="match status" value="1"/>
</dbReference>
<keyword evidence="1" id="KW-0175">Coiled coil</keyword>
<dbReference type="Gene3D" id="1.10.287.1490">
    <property type="match status" value="1"/>
</dbReference>
<evidence type="ECO:0000256" key="1">
    <source>
        <dbReference type="SAM" id="Coils"/>
    </source>
</evidence>
<reference evidence="3 4" key="1">
    <citation type="submission" date="2018-02" db="EMBL/GenBank/DDBJ databases">
        <title>The genomes of Aspergillus section Nigri reveals drivers in fungal speciation.</title>
        <authorList>
            <consortium name="DOE Joint Genome Institute"/>
            <person name="Vesth T.C."/>
            <person name="Nybo J."/>
            <person name="Theobald S."/>
            <person name="Brandl J."/>
            <person name="Frisvad J.C."/>
            <person name="Nielsen K.F."/>
            <person name="Lyhne E.K."/>
            <person name="Kogle M.E."/>
            <person name="Kuo A."/>
            <person name="Riley R."/>
            <person name="Clum A."/>
            <person name="Nolan M."/>
            <person name="Lipzen A."/>
            <person name="Salamov A."/>
            <person name="Henrissat B."/>
            <person name="Wiebenga A."/>
            <person name="De vries R.P."/>
            <person name="Grigoriev I.V."/>
            <person name="Mortensen U.H."/>
            <person name="Andersen M.R."/>
            <person name="Baker S.E."/>
        </authorList>
    </citation>
    <scope>NUCLEOTIDE SEQUENCE [LARGE SCALE GENOMIC DNA]</scope>
    <source>
        <strain evidence="3 4">CBS 707.79</strain>
    </source>
</reference>
<keyword evidence="4" id="KW-1185">Reference proteome</keyword>
<feature type="compositionally biased region" description="Basic residues" evidence="2">
    <location>
        <begin position="468"/>
        <end position="484"/>
    </location>
</feature>
<dbReference type="EMBL" id="KZ825812">
    <property type="protein sequence ID" value="PYH98397.1"/>
    <property type="molecule type" value="Genomic_DNA"/>
</dbReference>
<feature type="coiled-coil region" evidence="1">
    <location>
        <begin position="70"/>
        <end position="139"/>
    </location>
</feature>
<organism evidence="3 4">
    <name type="scientific">Aspergillus ellipticus CBS 707.79</name>
    <dbReference type="NCBI Taxonomy" id="1448320"/>
    <lineage>
        <taxon>Eukaryota</taxon>
        <taxon>Fungi</taxon>
        <taxon>Dikarya</taxon>
        <taxon>Ascomycota</taxon>
        <taxon>Pezizomycotina</taxon>
        <taxon>Eurotiomycetes</taxon>
        <taxon>Eurotiomycetidae</taxon>
        <taxon>Eurotiales</taxon>
        <taxon>Aspergillaceae</taxon>
        <taxon>Aspergillus</taxon>
        <taxon>Aspergillus subgen. Circumdati</taxon>
    </lineage>
</organism>
<dbReference type="OrthoDB" id="3911405at2759"/>
<evidence type="ECO:0000313" key="4">
    <source>
        <dbReference type="Proteomes" id="UP000247810"/>
    </source>
</evidence>
<feature type="compositionally biased region" description="Pro residues" evidence="2">
    <location>
        <begin position="306"/>
        <end position="315"/>
    </location>
</feature>
<dbReference type="STRING" id="1448320.A0A319DW28"/>
<dbReference type="AlphaFoldDB" id="A0A319DW28"/>